<feature type="compositionally biased region" description="Low complexity" evidence="1">
    <location>
        <begin position="43"/>
        <end position="76"/>
    </location>
</feature>
<dbReference type="Pfam" id="PF05239">
    <property type="entry name" value="PRC"/>
    <property type="match status" value="1"/>
</dbReference>
<dbReference type="PROSITE" id="PS51257">
    <property type="entry name" value="PROKAR_LIPOPROTEIN"/>
    <property type="match status" value="1"/>
</dbReference>
<sequence length="355" mass="36312">MRRGFLRCARPVFHFPYALTLLILLTLSGCSLFRPAPPPEPEAPVATEPEPAASEPEAASAPEMASEPEAGGTAKPAPKKPRPAPVHRRRPAPAPPAPASAPPAPPPAPIVQVRTLERGTFRTLLDSEVQKTDGKVVGRAVDMVTGPGGKPVDVVVNLQGFMGIGDRKANFPWSGVRVNTQAKTPAITLALPASQLQVPDRPKAGAPQPGNPEASATRLPMLDADVERANGGKVGRVVDVLLDGSAAPQAVVLDVSGTLEKRHTIAADWSALHFVTKNNTLEAQLEMSDQQVDASPPYAPDQPVHAVTPAAPPPLAPAPAASAASAASATSAASAAQAAPAASPVASAANAHGAK</sequence>
<organism evidence="3 4">
    <name type="scientific">Paraburkholderia guartelaensis</name>
    <dbReference type="NCBI Taxonomy" id="2546446"/>
    <lineage>
        <taxon>Bacteria</taxon>
        <taxon>Pseudomonadati</taxon>
        <taxon>Pseudomonadota</taxon>
        <taxon>Betaproteobacteria</taxon>
        <taxon>Burkholderiales</taxon>
        <taxon>Burkholderiaceae</taxon>
        <taxon>Paraburkholderia</taxon>
    </lineage>
</organism>
<proteinExistence type="predicted"/>
<evidence type="ECO:0000256" key="1">
    <source>
        <dbReference type="SAM" id="MobiDB-lite"/>
    </source>
</evidence>
<dbReference type="Gene3D" id="2.30.30.240">
    <property type="entry name" value="PRC-barrel domain"/>
    <property type="match status" value="2"/>
</dbReference>
<accession>A0ABU9SET9</accession>
<feature type="domain" description="PRC-barrel" evidence="2">
    <location>
        <begin position="122"/>
        <end position="178"/>
    </location>
</feature>
<dbReference type="InterPro" id="IPR027275">
    <property type="entry name" value="PRC-brl_dom"/>
</dbReference>
<evidence type="ECO:0000313" key="3">
    <source>
        <dbReference type="EMBL" id="MEM5449485.1"/>
    </source>
</evidence>
<feature type="region of interest" description="Disordered" evidence="1">
    <location>
        <begin position="287"/>
        <end position="355"/>
    </location>
</feature>
<evidence type="ECO:0000259" key="2">
    <source>
        <dbReference type="Pfam" id="PF05239"/>
    </source>
</evidence>
<feature type="compositionally biased region" description="Basic residues" evidence="1">
    <location>
        <begin position="77"/>
        <end position="91"/>
    </location>
</feature>
<dbReference type="RefSeq" id="WP_406952678.1">
    <property type="nucleotide sequence ID" value="NZ_JAYMRW010000007.1"/>
</dbReference>
<reference evidence="3 4" key="1">
    <citation type="submission" date="2024-01" db="EMBL/GenBank/DDBJ databases">
        <title>The diversity of rhizobia nodulating Mimosa spp. in eleven states of Brazil covering several biomes is determined by host plant, location, and edaphic factors.</title>
        <authorList>
            <person name="Rouws L."/>
            <person name="Barauna A."/>
            <person name="Beukes C."/>
            <person name="De Faria S.M."/>
            <person name="Gross E."/>
            <person name="Dos Reis Junior F.B."/>
            <person name="Simon M."/>
            <person name="Maluk M."/>
            <person name="Odee D.W."/>
            <person name="Kenicer G."/>
            <person name="Young J.P.W."/>
            <person name="Reis V.M."/>
            <person name="Zilli J."/>
            <person name="James E.K."/>
        </authorList>
    </citation>
    <scope>NUCLEOTIDE SEQUENCE [LARGE SCALE GENOMIC DNA]</scope>
    <source>
        <strain evidence="3 4">JPY164</strain>
    </source>
</reference>
<evidence type="ECO:0000313" key="4">
    <source>
        <dbReference type="Proteomes" id="UP001390669"/>
    </source>
</evidence>
<dbReference type="InterPro" id="IPR011033">
    <property type="entry name" value="PRC_barrel-like_sf"/>
</dbReference>
<protein>
    <submittedName>
        <fullName evidence="3">PRC-barrel domain-containing protein</fullName>
    </submittedName>
</protein>
<dbReference type="Proteomes" id="UP001390669">
    <property type="component" value="Unassembled WGS sequence"/>
</dbReference>
<feature type="compositionally biased region" description="Pro residues" evidence="1">
    <location>
        <begin position="92"/>
        <end position="109"/>
    </location>
</feature>
<feature type="region of interest" description="Disordered" evidence="1">
    <location>
        <begin position="38"/>
        <end position="110"/>
    </location>
</feature>
<gene>
    <name evidence="3" type="ORF">VSR33_18565</name>
</gene>
<dbReference type="SUPFAM" id="SSF50346">
    <property type="entry name" value="PRC-barrel domain"/>
    <property type="match status" value="2"/>
</dbReference>
<keyword evidence="4" id="KW-1185">Reference proteome</keyword>
<feature type="compositionally biased region" description="Low complexity" evidence="1">
    <location>
        <begin position="318"/>
        <end position="355"/>
    </location>
</feature>
<feature type="region of interest" description="Disordered" evidence="1">
    <location>
        <begin position="194"/>
        <end position="220"/>
    </location>
</feature>
<dbReference type="EMBL" id="JAYMRW010000007">
    <property type="protein sequence ID" value="MEM5449485.1"/>
    <property type="molecule type" value="Genomic_DNA"/>
</dbReference>
<comment type="caution">
    <text evidence="3">The sequence shown here is derived from an EMBL/GenBank/DDBJ whole genome shotgun (WGS) entry which is preliminary data.</text>
</comment>
<name>A0ABU9SET9_9BURK</name>